<organism evidence="14 15">
    <name type="scientific">Gomphillus americanus</name>
    <dbReference type="NCBI Taxonomy" id="1940652"/>
    <lineage>
        <taxon>Eukaryota</taxon>
        <taxon>Fungi</taxon>
        <taxon>Dikarya</taxon>
        <taxon>Ascomycota</taxon>
        <taxon>Pezizomycotina</taxon>
        <taxon>Lecanoromycetes</taxon>
        <taxon>OSLEUM clade</taxon>
        <taxon>Ostropomycetidae</taxon>
        <taxon>Ostropales</taxon>
        <taxon>Graphidaceae</taxon>
        <taxon>Gomphilloideae</taxon>
        <taxon>Gomphillus</taxon>
    </lineage>
</organism>
<feature type="active site" evidence="8">
    <location>
        <position position="89"/>
    </location>
</feature>
<evidence type="ECO:0000256" key="10">
    <source>
        <dbReference type="RuleBase" id="RU000454"/>
    </source>
</evidence>
<feature type="active site" evidence="8">
    <location>
        <position position="296"/>
    </location>
</feature>
<keyword evidence="2 10" id="KW-0645">Protease</keyword>
<dbReference type="CDD" id="cd05474">
    <property type="entry name" value="SAP_like"/>
    <property type="match status" value="1"/>
</dbReference>
<evidence type="ECO:0000313" key="14">
    <source>
        <dbReference type="EMBL" id="CAF9925359.1"/>
    </source>
</evidence>
<dbReference type="InterPro" id="IPR033876">
    <property type="entry name" value="SAP-like"/>
</dbReference>
<dbReference type="InterPro" id="IPR033121">
    <property type="entry name" value="PEPTIDASE_A1"/>
</dbReference>
<dbReference type="Pfam" id="PF00026">
    <property type="entry name" value="Asp"/>
    <property type="match status" value="1"/>
</dbReference>
<feature type="region of interest" description="Disordered" evidence="11">
    <location>
        <begin position="428"/>
        <end position="456"/>
    </location>
</feature>
<evidence type="ECO:0000256" key="8">
    <source>
        <dbReference type="PIRSR" id="PIRSR601461-1"/>
    </source>
</evidence>
<evidence type="ECO:0000256" key="4">
    <source>
        <dbReference type="ARBA" id="ARBA00022750"/>
    </source>
</evidence>
<feature type="compositionally biased region" description="Low complexity" evidence="11">
    <location>
        <begin position="444"/>
        <end position="454"/>
    </location>
</feature>
<evidence type="ECO:0000256" key="6">
    <source>
        <dbReference type="ARBA" id="ARBA00067536"/>
    </source>
</evidence>
<dbReference type="PANTHER" id="PTHR47966">
    <property type="entry name" value="BETA-SITE APP-CLEAVING ENZYME, ISOFORM A-RELATED"/>
    <property type="match status" value="1"/>
</dbReference>
<dbReference type="InterPro" id="IPR001461">
    <property type="entry name" value="Aspartic_peptidase_A1"/>
</dbReference>
<dbReference type="PROSITE" id="PS51767">
    <property type="entry name" value="PEPTIDASE_A1"/>
    <property type="match status" value="1"/>
</dbReference>
<dbReference type="FunFam" id="2.40.70.10:FF:000011">
    <property type="entry name" value="Aspartic protease"/>
    <property type="match status" value="1"/>
</dbReference>
<protein>
    <recommendedName>
        <fullName evidence="7">Probable aspartic-type endopeptidase OPSB</fullName>
    </recommendedName>
    <alternativeName>
        <fullName evidence="6">Probable aspartic-type endopeptidase opsB</fullName>
    </alternativeName>
</protein>
<dbReference type="OrthoDB" id="771136at2759"/>
<dbReference type="SUPFAM" id="SSF50630">
    <property type="entry name" value="Acid proteases"/>
    <property type="match status" value="1"/>
</dbReference>
<name>A0A8H3IT65_9LECA</name>
<dbReference type="GO" id="GO:0006508">
    <property type="term" value="P:proteolysis"/>
    <property type="evidence" value="ECO:0007669"/>
    <property type="project" value="UniProtKB-KW"/>
</dbReference>
<evidence type="ECO:0000256" key="1">
    <source>
        <dbReference type="ARBA" id="ARBA00007447"/>
    </source>
</evidence>
<evidence type="ECO:0000313" key="15">
    <source>
        <dbReference type="Proteomes" id="UP000664169"/>
    </source>
</evidence>
<evidence type="ECO:0000256" key="7">
    <source>
        <dbReference type="ARBA" id="ARBA00068059"/>
    </source>
</evidence>
<evidence type="ECO:0000256" key="2">
    <source>
        <dbReference type="ARBA" id="ARBA00022670"/>
    </source>
</evidence>
<keyword evidence="3 12" id="KW-0732">Signal</keyword>
<evidence type="ECO:0000256" key="12">
    <source>
        <dbReference type="SAM" id="SignalP"/>
    </source>
</evidence>
<feature type="domain" description="Peptidase A1" evidence="13">
    <location>
        <begin position="71"/>
        <end position="411"/>
    </location>
</feature>
<comment type="similarity">
    <text evidence="1 10">Belongs to the peptidase A1 family.</text>
</comment>
<dbReference type="AlphaFoldDB" id="A0A8H3IT65"/>
<evidence type="ECO:0000256" key="5">
    <source>
        <dbReference type="ARBA" id="ARBA00022801"/>
    </source>
</evidence>
<evidence type="ECO:0000259" key="13">
    <source>
        <dbReference type="PROSITE" id="PS51767"/>
    </source>
</evidence>
<reference evidence="14" key="1">
    <citation type="submission" date="2021-03" db="EMBL/GenBank/DDBJ databases">
        <authorList>
            <person name="Tagirdzhanova G."/>
        </authorList>
    </citation>
    <scope>NUCLEOTIDE SEQUENCE</scope>
</reference>
<evidence type="ECO:0000256" key="3">
    <source>
        <dbReference type="ARBA" id="ARBA00022729"/>
    </source>
</evidence>
<dbReference type="PANTHER" id="PTHR47966:SF65">
    <property type="entry name" value="ASPARTIC-TYPE ENDOPEPTIDASE"/>
    <property type="match status" value="1"/>
</dbReference>
<dbReference type="InterPro" id="IPR001969">
    <property type="entry name" value="Aspartic_peptidase_AS"/>
</dbReference>
<sequence length="478" mass="50528">MRNAAMLTAVIAATTIIPVNALTLVQRNTPKVIGMQIHRRKEPKIFRSPSLRRRAEPVSLTLDNFEDGSLYFANVTIGTPAQSFRLHLDTGSSDLWTNVPGSTLCEQDADAEQNGNVPCSVSGTYVANDSSTYKYIDSDFEIEYGDGSKAIGDYVSDTVRIGDVIFPDQQFGIGYTSSSSEGIMGIGYATLEVQDQDSSMGQPSSTYANIPQSMVNQGYINSNAYSLWLDNIDSSTGSILFGGVDTDKYQGSLHTLNIVQESGEYLEMLVSLDSISITTRGQNTTVLDSAITVLLDSGTTLTYLPEDTASTIYSTFGAKYSPQEGVAFVSCDLANTTDTLSFKFGSKTITVAMSEIVLEGGTSSTLDCYLGIAPESSPTGSSAGTSYVLGDSFIRNAYIVYDLANNQISLAQTNTEATSSNVLEISTGADGVPDATGSGVTDNSKSSSSSTSSSFAQPTIAPMIGLVGVVSIFAAAVL</sequence>
<dbReference type="EMBL" id="CAJPDQ010000023">
    <property type="protein sequence ID" value="CAF9925359.1"/>
    <property type="molecule type" value="Genomic_DNA"/>
</dbReference>
<dbReference type="Proteomes" id="UP000664169">
    <property type="component" value="Unassembled WGS sequence"/>
</dbReference>
<feature type="chain" id="PRO_5034986117" description="Probable aspartic-type endopeptidase OPSB" evidence="12">
    <location>
        <begin position="22"/>
        <end position="478"/>
    </location>
</feature>
<evidence type="ECO:0000256" key="9">
    <source>
        <dbReference type="PIRSR" id="PIRSR601461-2"/>
    </source>
</evidence>
<dbReference type="GO" id="GO:0004190">
    <property type="term" value="F:aspartic-type endopeptidase activity"/>
    <property type="evidence" value="ECO:0007669"/>
    <property type="project" value="UniProtKB-KW"/>
</dbReference>
<keyword evidence="9" id="KW-1015">Disulfide bond</keyword>
<keyword evidence="5 10" id="KW-0378">Hydrolase</keyword>
<dbReference type="PRINTS" id="PR00792">
    <property type="entry name" value="PEPSIN"/>
</dbReference>
<dbReference type="Gene3D" id="2.40.70.10">
    <property type="entry name" value="Acid Proteases"/>
    <property type="match status" value="2"/>
</dbReference>
<accession>A0A8H3IT65</accession>
<gene>
    <name evidence="14" type="ORF">GOMPHAMPRED_003867</name>
</gene>
<keyword evidence="15" id="KW-1185">Reference proteome</keyword>
<keyword evidence="4 10" id="KW-0064">Aspartyl protease</keyword>
<evidence type="ECO:0000256" key="11">
    <source>
        <dbReference type="SAM" id="MobiDB-lite"/>
    </source>
</evidence>
<proteinExistence type="inferred from homology"/>
<dbReference type="InterPro" id="IPR021109">
    <property type="entry name" value="Peptidase_aspartic_dom_sf"/>
</dbReference>
<feature type="signal peptide" evidence="12">
    <location>
        <begin position="1"/>
        <end position="21"/>
    </location>
</feature>
<feature type="disulfide bond" evidence="9">
    <location>
        <begin position="331"/>
        <end position="368"/>
    </location>
</feature>
<dbReference type="PROSITE" id="PS00141">
    <property type="entry name" value="ASP_PROTEASE"/>
    <property type="match status" value="1"/>
</dbReference>
<comment type="caution">
    <text evidence="14">The sequence shown here is derived from an EMBL/GenBank/DDBJ whole genome shotgun (WGS) entry which is preliminary data.</text>
</comment>